<accession>A0AAD5XCQ8</accession>
<dbReference type="Proteomes" id="UP001211907">
    <property type="component" value="Unassembled WGS sequence"/>
</dbReference>
<gene>
    <name evidence="1" type="ORF">HK100_004860</name>
</gene>
<proteinExistence type="predicted"/>
<dbReference type="EMBL" id="JADGJH010002338">
    <property type="protein sequence ID" value="KAJ3099601.1"/>
    <property type="molecule type" value="Genomic_DNA"/>
</dbReference>
<organism evidence="1 2">
    <name type="scientific">Physocladia obscura</name>
    <dbReference type="NCBI Taxonomy" id="109957"/>
    <lineage>
        <taxon>Eukaryota</taxon>
        <taxon>Fungi</taxon>
        <taxon>Fungi incertae sedis</taxon>
        <taxon>Chytridiomycota</taxon>
        <taxon>Chytridiomycota incertae sedis</taxon>
        <taxon>Chytridiomycetes</taxon>
        <taxon>Chytridiales</taxon>
        <taxon>Chytriomycetaceae</taxon>
        <taxon>Physocladia</taxon>
    </lineage>
</organism>
<evidence type="ECO:0000313" key="1">
    <source>
        <dbReference type="EMBL" id="KAJ3099601.1"/>
    </source>
</evidence>
<evidence type="ECO:0000313" key="2">
    <source>
        <dbReference type="Proteomes" id="UP001211907"/>
    </source>
</evidence>
<name>A0AAD5XCQ8_9FUNG</name>
<comment type="caution">
    <text evidence="1">The sequence shown here is derived from an EMBL/GenBank/DDBJ whole genome shotgun (WGS) entry which is preliminary data.</text>
</comment>
<dbReference type="AlphaFoldDB" id="A0AAD5XCQ8"/>
<protein>
    <submittedName>
        <fullName evidence="1">Uncharacterized protein</fullName>
    </submittedName>
</protein>
<keyword evidence="2" id="KW-1185">Reference proteome</keyword>
<sequence>MGFTSGSDNGIPIVFKTVPFTLWNLINGVRYLWKYQQCTQLGLAEVAQPLSNGLIEGWSVYSQYNNVSYFEYTCETIGLVKDLNEGNITNSDFGKYK</sequence>
<reference evidence="1" key="1">
    <citation type="submission" date="2020-05" db="EMBL/GenBank/DDBJ databases">
        <title>Phylogenomic resolution of chytrid fungi.</title>
        <authorList>
            <person name="Stajich J.E."/>
            <person name="Amses K."/>
            <person name="Simmons R."/>
            <person name="Seto K."/>
            <person name="Myers J."/>
            <person name="Bonds A."/>
            <person name="Quandt C.A."/>
            <person name="Barry K."/>
            <person name="Liu P."/>
            <person name="Grigoriev I."/>
            <person name="Longcore J.E."/>
            <person name="James T.Y."/>
        </authorList>
    </citation>
    <scope>NUCLEOTIDE SEQUENCE</scope>
    <source>
        <strain evidence="1">JEL0513</strain>
    </source>
</reference>